<evidence type="ECO:0008006" key="9">
    <source>
        <dbReference type="Google" id="ProtNLM"/>
    </source>
</evidence>
<keyword evidence="8" id="KW-1185">Reference proteome</keyword>
<gene>
    <name evidence="7" type="ORF">GR328_11965</name>
</gene>
<dbReference type="InterPro" id="IPR037185">
    <property type="entry name" value="EmrE-like"/>
</dbReference>
<feature type="transmembrane region" description="Helical" evidence="6">
    <location>
        <begin position="191"/>
        <end position="211"/>
    </location>
</feature>
<feature type="transmembrane region" description="Helical" evidence="6">
    <location>
        <begin position="79"/>
        <end position="98"/>
    </location>
</feature>
<dbReference type="Proteomes" id="UP000436483">
    <property type="component" value="Unassembled WGS sequence"/>
</dbReference>
<keyword evidence="4 6" id="KW-0472">Membrane</keyword>
<feature type="transmembrane region" description="Helical" evidence="6">
    <location>
        <begin position="52"/>
        <end position="72"/>
    </location>
</feature>
<evidence type="ECO:0000256" key="6">
    <source>
        <dbReference type="SAM" id="Phobius"/>
    </source>
</evidence>
<feature type="transmembrane region" description="Helical" evidence="6">
    <location>
        <begin position="134"/>
        <end position="152"/>
    </location>
</feature>
<evidence type="ECO:0000256" key="3">
    <source>
        <dbReference type="ARBA" id="ARBA00022989"/>
    </source>
</evidence>
<feature type="region of interest" description="Disordered" evidence="5">
    <location>
        <begin position="238"/>
        <end position="263"/>
    </location>
</feature>
<dbReference type="GO" id="GO:0016020">
    <property type="term" value="C:membrane"/>
    <property type="evidence" value="ECO:0007669"/>
    <property type="project" value="UniProtKB-SubCell"/>
</dbReference>
<feature type="compositionally biased region" description="Basic and acidic residues" evidence="5">
    <location>
        <begin position="238"/>
        <end position="249"/>
    </location>
</feature>
<dbReference type="RefSeq" id="WP_160884754.1">
    <property type="nucleotide sequence ID" value="NZ_WURB01000007.1"/>
</dbReference>
<dbReference type="PANTHER" id="PTHR22911">
    <property type="entry name" value="ACYL-MALONYL CONDENSING ENZYME-RELATED"/>
    <property type="match status" value="1"/>
</dbReference>
<dbReference type="OrthoDB" id="9815809at2"/>
<reference evidence="7 8" key="1">
    <citation type="submission" date="2019-12" db="EMBL/GenBank/DDBJ databases">
        <authorList>
            <person name="Yuan C.-G."/>
        </authorList>
    </citation>
    <scope>NUCLEOTIDE SEQUENCE [LARGE SCALE GENOMIC DNA]</scope>
    <source>
        <strain evidence="7 8">KCTC 23863</strain>
    </source>
</reference>
<feature type="transmembrane region" description="Helical" evidence="6">
    <location>
        <begin position="158"/>
        <end position="179"/>
    </location>
</feature>
<evidence type="ECO:0000256" key="2">
    <source>
        <dbReference type="ARBA" id="ARBA00022692"/>
    </source>
</evidence>
<comment type="subcellular location">
    <subcellularLocation>
        <location evidence="1">Membrane</location>
        <topology evidence="1">Multi-pass membrane protein</topology>
    </subcellularLocation>
</comment>
<sequence>MALASAAVAIADGPPILRTKRLRVRLLRAGLSAGSWWMYSASFQALDLAHATTLSFSSQVFLVILAPLCLSVRLTARRLGVTILGLGGIATAVRLWGVQSIDRLALYGLISALLGAVVLVIMRSLSRIKRTQTILFGIGVTVFLTALPPRSIGLDALAGRGVVTIAAMRLPGTGAVWLVGEAYRYAGASALASSPFCASTFLAWAEIIFFVETMLPESFAGADLIAASAIVIISESKKKAHDPGRDRARLASQWQRGTSSEQR</sequence>
<feature type="transmembrane region" description="Helical" evidence="6">
    <location>
        <begin position="26"/>
        <end position="46"/>
    </location>
</feature>
<dbReference type="AlphaFoldDB" id="A0A7X3SP80"/>
<evidence type="ECO:0000256" key="5">
    <source>
        <dbReference type="SAM" id="MobiDB-lite"/>
    </source>
</evidence>
<dbReference type="EMBL" id="WURB01000007">
    <property type="protein sequence ID" value="MXQ12171.1"/>
    <property type="molecule type" value="Genomic_DNA"/>
</dbReference>
<evidence type="ECO:0000256" key="4">
    <source>
        <dbReference type="ARBA" id="ARBA00023136"/>
    </source>
</evidence>
<feature type="compositionally biased region" description="Polar residues" evidence="5">
    <location>
        <begin position="252"/>
        <end position="263"/>
    </location>
</feature>
<proteinExistence type="predicted"/>
<organism evidence="7 8">
    <name type="scientific">Microvirga makkahensis</name>
    <dbReference type="NCBI Taxonomy" id="1128670"/>
    <lineage>
        <taxon>Bacteria</taxon>
        <taxon>Pseudomonadati</taxon>
        <taxon>Pseudomonadota</taxon>
        <taxon>Alphaproteobacteria</taxon>
        <taxon>Hyphomicrobiales</taxon>
        <taxon>Methylobacteriaceae</taxon>
        <taxon>Microvirga</taxon>
    </lineage>
</organism>
<reference evidence="7 8" key="2">
    <citation type="submission" date="2020-01" db="EMBL/GenBank/DDBJ databases">
        <title>Microvirga sp. nov., an arsenate reduction bacterium isolated from Tibet hotspring sediments.</title>
        <authorList>
            <person name="Xian W.-D."/>
            <person name="Li W.-J."/>
        </authorList>
    </citation>
    <scope>NUCLEOTIDE SEQUENCE [LARGE SCALE GENOMIC DNA]</scope>
    <source>
        <strain evidence="7 8">KCTC 23863</strain>
    </source>
</reference>
<feature type="transmembrane region" description="Helical" evidence="6">
    <location>
        <begin position="104"/>
        <end position="122"/>
    </location>
</feature>
<evidence type="ECO:0000313" key="8">
    <source>
        <dbReference type="Proteomes" id="UP000436483"/>
    </source>
</evidence>
<accession>A0A7X3SP80</accession>
<dbReference type="PANTHER" id="PTHR22911:SF6">
    <property type="entry name" value="SOLUTE CARRIER FAMILY 35 MEMBER G1"/>
    <property type="match status" value="1"/>
</dbReference>
<evidence type="ECO:0000313" key="7">
    <source>
        <dbReference type="EMBL" id="MXQ12171.1"/>
    </source>
</evidence>
<dbReference type="SUPFAM" id="SSF103481">
    <property type="entry name" value="Multidrug resistance efflux transporter EmrE"/>
    <property type="match status" value="1"/>
</dbReference>
<name>A0A7X3SP80_9HYPH</name>
<keyword evidence="2 6" id="KW-0812">Transmembrane</keyword>
<evidence type="ECO:0000256" key="1">
    <source>
        <dbReference type="ARBA" id="ARBA00004141"/>
    </source>
</evidence>
<keyword evidence="3 6" id="KW-1133">Transmembrane helix</keyword>
<comment type="caution">
    <text evidence="7">The sequence shown here is derived from an EMBL/GenBank/DDBJ whole genome shotgun (WGS) entry which is preliminary data.</text>
</comment>
<protein>
    <recommendedName>
        <fullName evidence="9">EamA domain-containing protein</fullName>
    </recommendedName>
</protein>